<dbReference type="InterPro" id="IPR001750">
    <property type="entry name" value="ND/Mrp_TM"/>
</dbReference>
<dbReference type="PRINTS" id="PR01437">
    <property type="entry name" value="NUOXDRDTASE4"/>
</dbReference>
<keyword evidence="8 17" id="KW-0812">Transmembrane</keyword>
<dbReference type="Pfam" id="PF00361">
    <property type="entry name" value="Proton_antipo_M"/>
    <property type="match status" value="1"/>
</dbReference>
<feature type="transmembrane region" description="Helical" evidence="17">
    <location>
        <begin position="7"/>
        <end position="33"/>
    </location>
</feature>
<protein>
    <recommendedName>
        <fullName evidence="5 17">NADH-ubiquinone oxidoreductase chain 4</fullName>
        <ecNumber evidence="4 17">7.1.1.2</ecNumber>
    </recommendedName>
</protein>
<evidence type="ECO:0000256" key="13">
    <source>
        <dbReference type="ARBA" id="ARBA00023075"/>
    </source>
</evidence>
<dbReference type="InterPro" id="IPR003918">
    <property type="entry name" value="NADH_UbQ_OxRdtase"/>
</dbReference>
<feature type="transmembrane region" description="Helical" evidence="17">
    <location>
        <begin position="53"/>
        <end position="70"/>
    </location>
</feature>
<evidence type="ECO:0000256" key="3">
    <source>
        <dbReference type="ARBA" id="ARBA00009025"/>
    </source>
</evidence>
<dbReference type="PANTHER" id="PTHR43507:SF20">
    <property type="entry name" value="NADH-UBIQUINONE OXIDOREDUCTASE CHAIN 4"/>
    <property type="match status" value="1"/>
</dbReference>
<dbReference type="GO" id="GO:0031966">
    <property type="term" value="C:mitochondrial membrane"/>
    <property type="evidence" value="ECO:0007669"/>
    <property type="project" value="UniProtKB-SubCell"/>
</dbReference>
<keyword evidence="7 17" id="KW-0679">Respiratory chain</keyword>
<feature type="transmembrane region" description="Helical" evidence="17">
    <location>
        <begin position="329"/>
        <end position="349"/>
    </location>
</feature>
<feature type="domain" description="NADH:quinone oxidoreductase/Mrp antiporter transmembrane" evidence="18">
    <location>
        <begin position="102"/>
        <end position="384"/>
    </location>
</feature>
<evidence type="ECO:0000259" key="19">
    <source>
        <dbReference type="Pfam" id="PF01059"/>
    </source>
</evidence>
<evidence type="ECO:0000259" key="18">
    <source>
        <dbReference type="Pfam" id="PF00361"/>
    </source>
</evidence>
<feature type="transmembrane region" description="Helical" evidence="17">
    <location>
        <begin position="205"/>
        <end position="225"/>
    </location>
</feature>
<evidence type="ECO:0000256" key="7">
    <source>
        <dbReference type="ARBA" id="ARBA00022660"/>
    </source>
</evidence>
<comment type="catalytic activity">
    <reaction evidence="16 17">
        <text>a ubiquinone + NADH + 5 H(+)(in) = a ubiquinol + NAD(+) + 4 H(+)(out)</text>
        <dbReference type="Rhea" id="RHEA:29091"/>
        <dbReference type="Rhea" id="RHEA-COMP:9565"/>
        <dbReference type="Rhea" id="RHEA-COMP:9566"/>
        <dbReference type="ChEBI" id="CHEBI:15378"/>
        <dbReference type="ChEBI" id="CHEBI:16389"/>
        <dbReference type="ChEBI" id="CHEBI:17976"/>
        <dbReference type="ChEBI" id="CHEBI:57540"/>
        <dbReference type="ChEBI" id="CHEBI:57945"/>
        <dbReference type="EC" id="7.1.1.2"/>
    </reaction>
</comment>
<dbReference type="EC" id="7.1.1.2" evidence="4 17"/>
<feature type="transmembrane region" description="Helical" evidence="17">
    <location>
        <begin position="237"/>
        <end position="259"/>
    </location>
</feature>
<dbReference type="GO" id="GO:0048039">
    <property type="term" value="F:ubiquinone binding"/>
    <property type="evidence" value="ECO:0007669"/>
    <property type="project" value="TreeGrafter"/>
</dbReference>
<dbReference type="EMBL" id="FR872382">
    <property type="protein sequence ID" value="CCB84623.1"/>
    <property type="molecule type" value="Genomic_DNA"/>
</dbReference>
<evidence type="ECO:0000256" key="11">
    <source>
        <dbReference type="ARBA" id="ARBA00022989"/>
    </source>
</evidence>
<feature type="transmembrane region" description="Helical" evidence="17">
    <location>
        <begin position="420"/>
        <end position="439"/>
    </location>
</feature>
<keyword evidence="13 17" id="KW-0830">Ubiquinone</keyword>
<feature type="domain" description="NADH:ubiquinone oxidoreductase chain 4 N-terminal" evidence="19">
    <location>
        <begin position="2"/>
        <end position="95"/>
    </location>
</feature>
<keyword evidence="9" id="KW-1278">Translocase</keyword>
<evidence type="ECO:0000256" key="8">
    <source>
        <dbReference type="ARBA" id="ARBA00022692"/>
    </source>
</evidence>
<geneLocation type="mitochondrion" evidence="20"/>
<dbReference type="GO" id="GO:0015990">
    <property type="term" value="P:electron transport coupled proton transport"/>
    <property type="evidence" value="ECO:0007669"/>
    <property type="project" value="TreeGrafter"/>
</dbReference>
<dbReference type="AlphaFoldDB" id="K7ZTT0"/>
<keyword evidence="12 17" id="KW-0520">NAD</keyword>
<evidence type="ECO:0000256" key="1">
    <source>
        <dbReference type="ARBA" id="ARBA00003257"/>
    </source>
</evidence>
<evidence type="ECO:0000256" key="2">
    <source>
        <dbReference type="ARBA" id="ARBA00004225"/>
    </source>
</evidence>
<feature type="transmembrane region" description="Helical" evidence="17">
    <location>
        <begin position="106"/>
        <end position="126"/>
    </location>
</feature>
<dbReference type="PANTHER" id="PTHR43507">
    <property type="entry name" value="NADH-UBIQUINONE OXIDOREDUCTASE CHAIN 4"/>
    <property type="match status" value="1"/>
</dbReference>
<evidence type="ECO:0000256" key="5">
    <source>
        <dbReference type="ARBA" id="ARBA00021006"/>
    </source>
</evidence>
<feature type="transmembrane region" description="Helical" evidence="17">
    <location>
        <begin position="388"/>
        <end position="408"/>
    </location>
</feature>
<dbReference type="GO" id="GO:0008137">
    <property type="term" value="F:NADH dehydrogenase (ubiquinone) activity"/>
    <property type="evidence" value="ECO:0007669"/>
    <property type="project" value="UniProtKB-UniRule"/>
</dbReference>
<dbReference type="GO" id="GO:0042773">
    <property type="term" value="P:ATP synthesis coupled electron transport"/>
    <property type="evidence" value="ECO:0007669"/>
    <property type="project" value="InterPro"/>
</dbReference>
<feature type="transmembrane region" description="Helical" evidence="17">
    <location>
        <begin position="82"/>
        <end position="100"/>
    </location>
</feature>
<evidence type="ECO:0000256" key="4">
    <source>
        <dbReference type="ARBA" id="ARBA00012944"/>
    </source>
</evidence>
<accession>K7ZTT0</accession>
<gene>
    <name evidence="20" type="primary">nd4</name>
</gene>
<keyword evidence="14 17" id="KW-0496">Mitochondrion</keyword>
<evidence type="ECO:0000256" key="6">
    <source>
        <dbReference type="ARBA" id="ARBA00022448"/>
    </source>
</evidence>
<organism evidence="20">
    <name type="scientific">Bahadzia jaraguensis</name>
    <name type="common">Amphipod</name>
    <dbReference type="NCBI Taxonomy" id="1041811"/>
    <lineage>
        <taxon>Eukaryota</taxon>
        <taxon>Metazoa</taxon>
        <taxon>Ecdysozoa</taxon>
        <taxon>Arthropoda</taxon>
        <taxon>Crustacea</taxon>
        <taxon>Multicrustacea</taxon>
        <taxon>Malacostraca</taxon>
        <taxon>Eumalacostraca</taxon>
        <taxon>Peracarida</taxon>
        <taxon>Amphipoda</taxon>
        <taxon>Senticaudata</taxon>
        <taxon>Hadziida</taxon>
        <taxon>Hadzioidea</taxon>
        <taxon>Hadziidae</taxon>
        <taxon>Bahadzia</taxon>
    </lineage>
</organism>
<evidence type="ECO:0000256" key="12">
    <source>
        <dbReference type="ARBA" id="ARBA00023027"/>
    </source>
</evidence>
<name>K7ZTT0_BAHJA</name>
<feature type="transmembrane region" description="Helical" evidence="17">
    <location>
        <begin position="293"/>
        <end position="317"/>
    </location>
</feature>
<comment type="similarity">
    <text evidence="3 17">Belongs to the complex I subunit 4 family.</text>
</comment>
<dbReference type="Pfam" id="PF01059">
    <property type="entry name" value="Oxidored_q5_N"/>
    <property type="match status" value="1"/>
</dbReference>
<comment type="function">
    <text evidence="17">Core subunit of the mitochondrial membrane respiratory chain NADH dehydrogenase (Complex I) which catalyzes electron transfer from NADH through the respiratory chain, using ubiquinone as an electron acceptor. Essential for the catalytic activity and assembly of complex I.</text>
</comment>
<evidence type="ECO:0000313" key="20">
    <source>
        <dbReference type="EMBL" id="CCB84623.1"/>
    </source>
</evidence>
<keyword evidence="6 17" id="KW-0813">Transport</keyword>
<evidence type="ECO:0000256" key="16">
    <source>
        <dbReference type="ARBA" id="ARBA00049551"/>
    </source>
</evidence>
<dbReference type="GO" id="GO:0003954">
    <property type="term" value="F:NADH dehydrogenase activity"/>
    <property type="evidence" value="ECO:0007669"/>
    <property type="project" value="TreeGrafter"/>
</dbReference>
<dbReference type="InterPro" id="IPR000260">
    <property type="entry name" value="NADH4_N"/>
</dbReference>
<feature type="transmembrane region" description="Helical" evidence="17">
    <location>
        <begin position="176"/>
        <end position="198"/>
    </location>
</feature>
<keyword evidence="11 17" id="KW-1133">Transmembrane helix</keyword>
<sequence length="441" mass="49205">MLMVMMSLLGVCLMVGCWGEVVISLGIIMVMLMCSGWDFSDYKVSYMMSVDNVSVSLVLLSFWVVILSIVGSGSIKKKGGSMFVIVMGVMLVFLVGSFIVSNYLFFYIMFESSLVMILVVILGWGYQPERIRAGIYMLFYTLFASLPLLFCILYIMNSSCGVSMFSYMNMEINNGVLLIFLMLAFLVKFPMYLVHLWLPKAHVEAPAAGSMVLAGVLLKLGGYGMIRVYPLVLGDFLMFKCMFMSISVWGALMISVICLRQMDMKMLVAYSSVVHMGLCIGGLLLMSEWGVKSVVIMMVAHGLCSSGLFYLVSIVYERTMSRSMFVNKGLLNLMPSMSLWWFLMISVNMSVPPSLNLLSEIGLISVIVSWDIMSLMILIILSFFSASYSLYLFSISQHGVFLLGNGGFHSGEVVEYLVVFLHWVPLNLLIFGVMNVVCFDS</sequence>
<evidence type="ECO:0000256" key="9">
    <source>
        <dbReference type="ARBA" id="ARBA00022967"/>
    </source>
</evidence>
<evidence type="ECO:0000256" key="10">
    <source>
        <dbReference type="ARBA" id="ARBA00022982"/>
    </source>
</evidence>
<evidence type="ECO:0000256" key="14">
    <source>
        <dbReference type="ARBA" id="ARBA00023128"/>
    </source>
</evidence>
<evidence type="ECO:0000256" key="17">
    <source>
        <dbReference type="RuleBase" id="RU003297"/>
    </source>
</evidence>
<reference evidence="20" key="1">
    <citation type="journal article" date="2012" name="Curr. Biol.">
        <title>Mitogenomic phylogenetic analysis supports continental-scale vicariance in subterranean thalassoid crustaceans.</title>
        <authorList>
            <person name="Bauza-Ribot M.M."/>
            <person name="Juan C."/>
            <person name="Nardi F."/>
            <person name="Oromi P."/>
            <person name="Pons J."/>
            <person name="Jaume D."/>
        </authorList>
    </citation>
    <scope>NUCLEOTIDE SEQUENCE</scope>
</reference>
<comment type="function">
    <text evidence="1">Core subunit of the mitochondrial membrane respiratory chain NADH dehydrogenase (Complex I) that is believed to belong to the minimal assembly required for catalysis. Complex I functions in the transfer of electrons from NADH to the respiratory chain. The immediate electron acceptor for the enzyme is believed to be ubiquinone.</text>
</comment>
<feature type="transmembrane region" description="Helical" evidence="17">
    <location>
        <begin position="266"/>
        <end position="287"/>
    </location>
</feature>
<proteinExistence type="inferred from homology"/>
<feature type="transmembrane region" description="Helical" evidence="17">
    <location>
        <begin position="361"/>
        <end position="381"/>
    </location>
</feature>
<evidence type="ECO:0000256" key="15">
    <source>
        <dbReference type="ARBA" id="ARBA00023136"/>
    </source>
</evidence>
<keyword evidence="15 17" id="KW-0472">Membrane</keyword>
<feature type="transmembrane region" description="Helical" evidence="17">
    <location>
        <begin position="133"/>
        <end position="156"/>
    </location>
</feature>
<comment type="subcellular location">
    <subcellularLocation>
        <location evidence="2 17">Mitochondrion membrane</location>
        <topology evidence="2 17">Multi-pass membrane protein</topology>
    </subcellularLocation>
</comment>
<keyword evidence="10 17" id="KW-0249">Electron transport</keyword>